<sequence length="224" mass="25026">MANNYYEATGVLSLEHVTPVITALFGAFNLDASYPGNGRAFIARIAETNDPQWDDVLERLTALAAQLGISPNSEAESTIEVVLENLARYFQADQDEDFENLIEHHPFEGDADLEALFFIASRFNDGHNLVAIQFEGCWYCSAPRLFEFVGHACFISREVNLFRNSTQALKLGTDLHKALREGDLTEATTCITLEMAGLLAGIQDPNIRRILRQRIAECLLQDQD</sequence>
<dbReference type="RefSeq" id="WP_265217083.1">
    <property type="nucleotide sequence ID" value="NZ_CP116348.1"/>
</dbReference>
<gene>
    <name evidence="1" type="ORF">PHA72_26675</name>
</gene>
<proteinExistence type="predicted"/>
<dbReference type="EMBL" id="CP116348">
    <property type="protein sequence ID" value="WCE15931.1"/>
    <property type="molecule type" value="Genomic_DNA"/>
</dbReference>
<evidence type="ECO:0000313" key="2">
    <source>
        <dbReference type="Proteomes" id="UP001210538"/>
    </source>
</evidence>
<keyword evidence="2" id="KW-1185">Reference proteome</keyword>
<organism evidence="1 2">
    <name type="scientific">Enterobacter ludwigii</name>
    <dbReference type="NCBI Taxonomy" id="299767"/>
    <lineage>
        <taxon>Bacteria</taxon>
        <taxon>Pseudomonadati</taxon>
        <taxon>Pseudomonadota</taxon>
        <taxon>Gammaproteobacteria</taxon>
        <taxon>Enterobacterales</taxon>
        <taxon>Enterobacteriaceae</taxon>
        <taxon>Enterobacter</taxon>
        <taxon>Enterobacter cloacae complex</taxon>
    </lineage>
</organism>
<keyword evidence="1" id="KW-0614">Plasmid</keyword>
<reference evidence="1 2" key="1">
    <citation type="submission" date="2023-01" db="EMBL/GenBank/DDBJ databases">
        <title>Genome sequence resource and annotation of Enterobacter ludwigii, an economically important pathogen of seedling wilt with strawberry.</title>
        <authorList>
            <person name="Xie Y."/>
        </authorList>
    </citation>
    <scope>NUCLEOTIDE SEQUENCE [LARGE SCALE GENOMIC DNA]</scope>
    <source>
        <strain evidence="1 2">CM-TZ4</strain>
        <plasmid evidence="1 2">unnamed1</plasmid>
    </source>
</reference>
<protein>
    <submittedName>
        <fullName evidence="1">Uncharacterized protein</fullName>
    </submittedName>
</protein>
<dbReference type="Proteomes" id="UP001210538">
    <property type="component" value="Plasmid unnamed1"/>
</dbReference>
<accession>A0AAX3LJW5</accession>
<dbReference type="AlphaFoldDB" id="A0AAX3LJW5"/>
<name>A0AAX3LJW5_9ENTR</name>
<geneLocation type="plasmid" evidence="1 2">
    <name>unnamed1</name>
</geneLocation>
<evidence type="ECO:0000313" key="1">
    <source>
        <dbReference type="EMBL" id="WCE15931.1"/>
    </source>
</evidence>